<name>Q21170_CAEEL</name>
<dbReference type="RefSeq" id="NP_504257.3">
    <property type="nucleotide sequence ID" value="NM_071856.3"/>
</dbReference>
<keyword evidence="4" id="KW-1185">Reference proteome</keyword>
<dbReference type="OrthoDB" id="5845782at2759"/>
<evidence type="ECO:0000259" key="2">
    <source>
        <dbReference type="Pfam" id="PF10328"/>
    </source>
</evidence>
<dbReference type="Gene3D" id="1.20.1070.10">
    <property type="entry name" value="Rhodopsin 7-helix transmembrane proteins"/>
    <property type="match status" value="1"/>
</dbReference>
<dbReference type="PANTHER" id="PTHR23013">
    <property type="entry name" value="SERPENTINE RECEPTOR"/>
    <property type="match status" value="1"/>
</dbReference>
<evidence type="ECO:0000313" key="5">
    <source>
        <dbReference type="WormBase" id="K03B4.5"/>
    </source>
</evidence>
<organism evidence="3 4">
    <name type="scientific">Caenorhabditis elegans</name>
    <dbReference type="NCBI Taxonomy" id="6239"/>
    <lineage>
        <taxon>Eukaryota</taxon>
        <taxon>Metazoa</taxon>
        <taxon>Ecdysozoa</taxon>
        <taxon>Nematoda</taxon>
        <taxon>Chromadorea</taxon>
        <taxon>Rhabditida</taxon>
        <taxon>Rhabditina</taxon>
        <taxon>Rhabditomorpha</taxon>
        <taxon>Rhabditoidea</taxon>
        <taxon>Rhabditidae</taxon>
        <taxon>Peloderinae</taxon>
        <taxon>Caenorhabditis</taxon>
    </lineage>
</organism>
<dbReference type="OMA" id="VKHLAYG"/>
<dbReference type="PhylomeDB" id="Q21170"/>
<dbReference type="PANTHER" id="PTHR23013:SF14">
    <property type="entry name" value="7TM GPCR SERPENTINE RECEPTOR CLASS X (SRX) DOMAIN-CONTAINING PROTEIN"/>
    <property type="match status" value="1"/>
</dbReference>
<feature type="transmembrane region" description="Helical" evidence="1">
    <location>
        <begin position="161"/>
        <end position="177"/>
    </location>
</feature>
<feature type="transmembrane region" description="Helical" evidence="1">
    <location>
        <begin position="124"/>
        <end position="141"/>
    </location>
</feature>
<dbReference type="eggNOG" id="ENOG502TGH5">
    <property type="taxonomic scope" value="Eukaryota"/>
</dbReference>
<dbReference type="WormBase" id="K03B4.5">
    <property type="protein sequence ID" value="CE36548"/>
    <property type="gene ID" value="WBGene00005968"/>
    <property type="gene designation" value="srx-77"/>
</dbReference>
<dbReference type="EMBL" id="BX284605">
    <property type="protein sequence ID" value="CCD71028.1"/>
    <property type="molecule type" value="Genomic_DNA"/>
</dbReference>
<dbReference type="Pfam" id="PF10328">
    <property type="entry name" value="7TM_GPCR_Srx"/>
    <property type="match status" value="1"/>
</dbReference>
<feature type="transmembrane region" description="Helical" evidence="1">
    <location>
        <begin position="63"/>
        <end position="84"/>
    </location>
</feature>
<proteinExistence type="predicted"/>
<dbReference type="SUPFAM" id="SSF81321">
    <property type="entry name" value="Family A G protein-coupled receptor-like"/>
    <property type="match status" value="1"/>
</dbReference>
<evidence type="ECO:0000313" key="4">
    <source>
        <dbReference type="Proteomes" id="UP000001940"/>
    </source>
</evidence>
<dbReference type="AGR" id="WB:WBGene00005968"/>
<protein>
    <submittedName>
        <fullName evidence="3">7TM GPCR serpentine receptor class x (Srx) domain-containing protein</fullName>
    </submittedName>
</protein>
<sequence>MNSTNTTPYTISDWPNAAAAVLMITNTCIGFFFNFLIITSFFTDKKQKTSFNLVCVFRSINNVAIIFILTIVYIPAIIIGESIYHPMVETVLLTTAMNLKVYNEFQSIYLSINRLVAIYFPLKYNFLFGIKLTLAFHFIYYLDRVRNVTFENIDRYKDSKFMLFSVKHLAYGGVFVTPDGIFYWSLGLLIFPFFVNIFTFARLYYLKRKTNQNAANFKDIKKNMALFFQIIFQDSLFFISVAFTMKMNMLIDHRFYSFFSQTFLWQSIHVIDGIIMLLFNEGLSRKKRVTSIEASKKHTSTAGPVIQTPTIVT</sequence>
<evidence type="ECO:0000313" key="3">
    <source>
        <dbReference type="EMBL" id="CCD71028.1"/>
    </source>
</evidence>
<feature type="domain" description="7TM GPCR serpentine receptor class x (Srx)" evidence="2">
    <location>
        <begin position="24"/>
        <end position="280"/>
    </location>
</feature>
<feature type="transmembrane region" description="Helical" evidence="1">
    <location>
        <begin position="263"/>
        <end position="279"/>
    </location>
</feature>
<dbReference type="Bgee" id="WBGene00005968">
    <property type="expression patterns" value="Expressed in adult organism"/>
</dbReference>
<dbReference type="Proteomes" id="UP000001940">
    <property type="component" value="Chromosome V"/>
</dbReference>
<dbReference type="SMR" id="Q21170"/>
<dbReference type="CTD" id="186920"/>
<dbReference type="InParanoid" id="Q21170"/>
<reference evidence="3 4" key="1">
    <citation type="journal article" date="1998" name="Science">
        <title>Genome sequence of the nematode C. elegans: a platform for investigating biology.</title>
        <authorList>
            <consortium name="The C. elegans sequencing consortium"/>
            <person name="Sulson J.E."/>
            <person name="Waterston R."/>
        </authorList>
    </citation>
    <scope>NUCLEOTIDE SEQUENCE [LARGE SCALE GENOMIC DNA]</scope>
    <source>
        <strain evidence="3 4">Bristol N2</strain>
    </source>
</reference>
<dbReference type="KEGG" id="cel:CELE_K03B4.5"/>
<dbReference type="PaxDb" id="6239-K03B4.5"/>
<accession>Q21170</accession>
<evidence type="ECO:0000256" key="1">
    <source>
        <dbReference type="SAM" id="Phobius"/>
    </source>
</evidence>
<dbReference type="PIR" id="T29722">
    <property type="entry name" value="T29722"/>
</dbReference>
<dbReference type="HOGENOM" id="CLU_072408_0_0_1"/>
<keyword evidence="1" id="KW-0472">Membrane</keyword>
<keyword evidence="3" id="KW-0675">Receptor</keyword>
<dbReference type="UCSC" id="K03B4.5">
    <property type="organism name" value="c. elegans"/>
</dbReference>
<dbReference type="InterPro" id="IPR019430">
    <property type="entry name" value="7TM_GPCR_serpentine_rcpt_Srx"/>
</dbReference>
<keyword evidence="1" id="KW-1133">Transmembrane helix</keyword>
<feature type="transmembrane region" description="Helical" evidence="1">
    <location>
        <begin position="225"/>
        <end position="243"/>
    </location>
</feature>
<dbReference type="GeneID" id="186920"/>
<gene>
    <name evidence="3 5" type="primary">srx-77</name>
    <name evidence="3" type="ORF">CELE_K03B4.5</name>
    <name evidence="5" type="ORF">K03B4.5</name>
</gene>
<keyword evidence="1" id="KW-0812">Transmembrane</keyword>
<feature type="transmembrane region" description="Helical" evidence="1">
    <location>
        <begin position="183"/>
        <end position="205"/>
    </location>
</feature>
<dbReference type="FunCoup" id="Q21170">
    <property type="interactions" value="11"/>
</dbReference>
<dbReference type="AlphaFoldDB" id="Q21170"/>
<feature type="transmembrane region" description="Helical" evidence="1">
    <location>
        <begin position="20"/>
        <end position="42"/>
    </location>
</feature>